<dbReference type="GO" id="GO:1902201">
    <property type="term" value="P:negative regulation of bacterial-type flagellum-dependent cell motility"/>
    <property type="evidence" value="ECO:0007669"/>
    <property type="project" value="TreeGrafter"/>
</dbReference>
<dbReference type="GO" id="GO:0043709">
    <property type="term" value="P:cell adhesion involved in single-species biofilm formation"/>
    <property type="evidence" value="ECO:0007669"/>
    <property type="project" value="TreeGrafter"/>
</dbReference>
<dbReference type="STRING" id="1121476.SAMN02745751_02729"/>
<sequence length="298" mass="34257">MDNNLFYRNVLENLYDGVYFVDKERRITFWNKGAERISGFDASEVSGSFCHDNLLRHVDEEGRELCNEYCPLKSTIEDGDMREAKVYLHHKNGHRVPVNIRSIAIYEGDEIVGAVEVFFDDSEKREMLEDMKNLESMAMKDHLTGLYNRRYTEIFLDSRMRELLMLDIPFGVAMMDIDKFKDFNDSHGHDVGDEILKTVTLSMNSIIRKTDLVSRWGGEEFLAVFSGIDEKSLEIICEKMRMLVEKSFLGGSDDNLGVTISIGATMAEREDTIDEILKRADKLLYESKGNGRNRVTKG</sequence>
<dbReference type="Gene3D" id="3.30.70.270">
    <property type="match status" value="1"/>
</dbReference>
<dbReference type="GO" id="GO:0005886">
    <property type="term" value="C:plasma membrane"/>
    <property type="evidence" value="ECO:0007669"/>
    <property type="project" value="TreeGrafter"/>
</dbReference>
<dbReference type="CDD" id="cd01949">
    <property type="entry name" value="GGDEF"/>
    <property type="match status" value="1"/>
</dbReference>
<dbReference type="CDD" id="cd00130">
    <property type="entry name" value="PAS"/>
    <property type="match status" value="1"/>
</dbReference>
<dbReference type="InterPro" id="IPR000014">
    <property type="entry name" value="PAS"/>
</dbReference>
<dbReference type="GO" id="GO:0052621">
    <property type="term" value="F:diguanylate cyclase activity"/>
    <property type="evidence" value="ECO:0007669"/>
    <property type="project" value="TreeGrafter"/>
</dbReference>
<evidence type="ECO:0000313" key="3">
    <source>
        <dbReference type="EMBL" id="SHJ50905.1"/>
    </source>
</evidence>
<dbReference type="InterPro" id="IPR013767">
    <property type="entry name" value="PAS_fold"/>
</dbReference>
<dbReference type="FunFam" id="3.30.70.270:FF:000001">
    <property type="entry name" value="Diguanylate cyclase domain protein"/>
    <property type="match status" value="1"/>
</dbReference>
<dbReference type="InterPro" id="IPR050469">
    <property type="entry name" value="Diguanylate_Cyclase"/>
</dbReference>
<dbReference type="Gene3D" id="3.30.450.20">
    <property type="entry name" value="PAS domain"/>
    <property type="match status" value="1"/>
</dbReference>
<dbReference type="PANTHER" id="PTHR45138">
    <property type="entry name" value="REGULATORY COMPONENTS OF SENSORY TRANSDUCTION SYSTEM"/>
    <property type="match status" value="1"/>
</dbReference>
<dbReference type="GO" id="GO:0006355">
    <property type="term" value="P:regulation of DNA-templated transcription"/>
    <property type="evidence" value="ECO:0007669"/>
    <property type="project" value="InterPro"/>
</dbReference>
<dbReference type="SUPFAM" id="SSF55785">
    <property type="entry name" value="PYP-like sensor domain (PAS domain)"/>
    <property type="match status" value="1"/>
</dbReference>
<dbReference type="SMART" id="SM00091">
    <property type="entry name" value="PAS"/>
    <property type="match status" value="1"/>
</dbReference>
<dbReference type="Pfam" id="PF00989">
    <property type="entry name" value="PAS"/>
    <property type="match status" value="1"/>
</dbReference>
<dbReference type="NCBIfam" id="TIGR00229">
    <property type="entry name" value="sensory_box"/>
    <property type="match status" value="1"/>
</dbReference>
<dbReference type="SMART" id="SM00267">
    <property type="entry name" value="GGDEF"/>
    <property type="match status" value="1"/>
</dbReference>
<evidence type="ECO:0000259" key="1">
    <source>
        <dbReference type="PROSITE" id="PS50112"/>
    </source>
</evidence>
<name>A0A1M6JW39_9FIRM</name>
<dbReference type="PANTHER" id="PTHR45138:SF9">
    <property type="entry name" value="DIGUANYLATE CYCLASE DGCM-RELATED"/>
    <property type="match status" value="1"/>
</dbReference>
<protein>
    <submittedName>
        <fullName evidence="3">PAS domain S-box-containing protein/diguanylate cyclase (GGDEF) domain-containing protein</fullName>
    </submittedName>
</protein>
<dbReference type="SUPFAM" id="SSF55073">
    <property type="entry name" value="Nucleotide cyclase"/>
    <property type="match status" value="1"/>
</dbReference>
<organism evidence="3 4">
    <name type="scientific">Dethiosulfatibacter aminovorans DSM 17477</name>
    <dbReference type="NCBI Taxonomy" id="1121476"/>
    <lineage>
        <taxon>Bacteria</taxon>
        <taxon>Bacillati</taxon>
        <taxon>Bacillota</taxon>
        <taxon>Tissierellia</taxon>
        <taxon>Dethiosulfatibacter</taxon>
    </lineage>
</organism>
<feature type="domain" description="PAS" evidence="1">
    <location>
        <begin position="3"/>
        <end position="79"/>
    </location>
</feature>
<dbReference type="InterPro" id="IPR043128">
    <property type="entry name" value="Rev_trsase/Diguanyl_cyclase"/>
</dbReference>
<feature type="domain" description="GGDEF" evidence="2">
    <location>
        <begin position="168"/>
        <end position="298"/>
    </location>
</feature>
<dbReference type="PROSITE" id="PS50887">
    <property type="entry name" value="GGDEF"/>
    <property type="match status" value="1"/>
</dbReference>
<dbReference type="NCBIfam" id="TIGR00254">
    <property type="entry name" value="GGDEF"/>
    <property type="match status" value="1"/>
</dbReference>
<dbReference type="EMBL" id="FQZL01000023">
    <property type="protein sequence ID" value="SHJ50905.1"/>
    <property type="molecule type" value="Genomic_DNA"/>
</dbReference>
<dbReference type="InterPro" id="IPR000160">
    <property type="entry name" value="GGDEF_dom"/>
</dbReference>
<proteinExistence type="predicted"/>
<dbReference type="PROSITE" id="PS50112">
    <property type="entry name" value="PAS"/>
    <property type="match status" value="1"/>
</dbReference>
<accession>A0A1M6JW39</accession>
<dbReference type="OrthoDB" id="9805474at2"/>
<dbReference type="InterPro" id="IPR035965">
    <property type="entry name" value="PAS-like_dom_sf"/>
</dbReference>
<dbReference type="Proteomes" id="UP000184052">
    <property type="component" value="Unassembled WGS sequence"/>
</dbReference>
<dbReference type="RefSeq" id="WP_073050124.1">
    <property type="nucleotide sequence ID" value="NZ_FQZL01000023.1"/>
</dbReference>
<evidence type="ECO:0000313" key="4">
    <source>
        <dbReference type="Proteomes" id="UP000184052"/>
    </source>
</evidence>
<gene>
    <name evidence="3" type="ORF">SAMN02745751_02729</name>
</gene>
<evidence type="ECO:0000259" key="2">
    <source>
        <dbReference type="PROSITE" id="PS50887"/>
    </source>
</evidence>
<reference evidence="3 4" key="1">
    <citation type="submission" date="2016-11" db="EMBL/GenBank/DDBJ databases">
        <authorList>
            <person name="Jaros S."/>
            <person name="Januszkiewicz K."/>
            <person name="Wedrychowicz H."/>
        </authorList>
    </citation>
    <scope>NUCLEOTIDE SEQUENCE [LARGE SCALE GENOMIC DNA]</scope>
    <source>
        <strain evidence="3 4">DSM 17477</strain>
    </source>
</reference>
<dbReference type="AlphaFoldDB" id="A0A1M6JW39"/>
<dbReference type="InterPro" id="IPR029787">
    <property type="entry name" value="Nucleotide_cyclase"/>
</dbReference>
<keyword evidence="4" id="KW-1185">Reference proteome</keyword>
<dbReference type="Pfam" id="PF00990">
    <property type="entry name" value="GGDEF"/>
    <property type="match status" value="1"/>
</dbReference>